<feature type="domain" description="CCDC81-like prokaryotic HU" evidence="2">
    <location>
        <begin position="62"/>
        <end position="117"/>
    </location>
</feature>
<evidence type="ECO:0000259" key="2">
    <source>
        <dbReference type="Pfam" id="PF18175"/>
    </source>
</evidence>
<name>A0A1H5UJ09_9FLAO</name>
<reference evidence="4" key="1">
    <citation type="submission" date="2016-10" db="EMBL/GenBank/DDBJ databases">
        <authorList>
            <person name="Varghese N."/>
            <person name="Submissions S."/>
        </authorList>
    </citation>
    <scope>NUCLEOTIDE SEQUENCE [LARGE SCALE GENOMIC DNA]</scope>
    <source>
        <strain evidence="4">DSM 21580</strain>
    </source>
</reference>
<dbReference type="Pfam" id="PF18175">
    <property type="entry name" value="HU-CCDC81_bac_2"/>
    <property type="match status" value="1"/>
</dbReference>
<evidence type="ECO:0000313" key="3">
    <source>
        <dbReference type="EMBL" id="SEF74247.1"/>
    </source>
</evidence>
<dbReference type="Proteomes" id="UP000236738">
    <property type="component" value="Unassembled WGS sequence"/>
</dbReference>
<keyword evidence="1" id="KW-0472">Membrane</keyword>
<sequence length="226" mass="26197">MKMTDLILKYLSIKTEVKIPGFGIFQQKNVPAFYDERLAALLPPAKEFFFTEDFNLKDENFIQFVAKEKNIDINESYAEIAELVNYWKFTLQNKIVLEIPDLGTFYFNDEGNFIFKGKHFSTESPENFGLEELNLSELKNRKSALGKSLENEYKTSRNPFWWLLLIIPVTAIIYLGTQNPELIFGKKSFKNLKKTKTDSVVKSRNLLKDSTKIDSTKSKIPTPKLK</sequence>
<organism evidence="3 4">
    <name type="scientific">Halpernia humi</name>
    <dbReference type="NCBI Taxonomy" id="493375"/>
    <lineage>
        <taxon>Bacteria</taxon>
        <taxon>Pseudomonadati</taxon>
        <taxon>Bacteroidota</taxon>
        <taxon>Flavobacteriia</taxon>
        <taxon>Flavobacteriales</taxon>
        <taxon>Weeksellaceae</taxon>
        <taxon>Chryseobacterium group</taxon>
        <taxon>Halpernia</taxon>
    </lineage>
</organism>
<keyword evidence="1" id="KW-0812">Transmembrane</keyword>
<feature type="transmembrane region" description="Helical" evidence="1">
    <location>
        <begin position="160"/>
        <end position="177"/>
    </location>
</feature>
<keyword evidence="1" id="KW-1133">Transmembrane helix</keyword>
<dbReference type="AlphaFoldDB" id="A0A1H5UJ09"/>
<protein>
    <recommendedName>
        <fullName evidence="2">CCDC81-like prokaryotic HU domain-containing protein</fullName>
    </recommendedName>
</protein>
<evidence type="ECO:0000256" key="1">
    <source>
        <dbReference type="SAM" id="Phobius"/>
    </source>
</evidence>
<accession>A0A1H5UJ09</accession>
<keyword evidence="4" id="KW-1185">Reference proteome</keyword>
<proteinExistence type="predicted"/>
<gene>
    <name evidence="3" type="ORF">SAMN05421847_0791</name>
</gene>
<evidence type="ECO:0000313" key="4">
    <source>
        <dbReference type="Proteomes" id="UP000236738"/>
    </source>
</evidence>
<dbReference type="InterPro" id="IPR041268">
    <property type="entry name" value="HU-CCDC81_bac_2"/>
</dbReference>
<dbReference type="EMBL" id="FNUS01000001">
    <property type="protein sequence ID" value="SEF74247.1"/>
    <property type="molecule type" value="Genomic_DNA"/>
</dbReference>